<sequence>MTIPAFETTFAVPMTCEACIKDIEGSLSNLSGAAVCILESHASHVENKVRGLVRMVEVAPGMTIVDLSIRGLSPGTYHATVREAGDISEGPESTGGIWEALKAKNEGKPCRGIFGTVEVGKGGVGSVFLDRPVQIWEMIGRSIVVASKQDGKFDKNDPDTLVGVIARSAGVWDNDKTVCSCSGKTVWQEREEQRDRGMFTPQAELSLLFIVTKYGFHVVWPCFTPPKSCLEQAYTSLPTGYDTLYTSAQLLTAGGNTSTSLKWLKAYRGRDPACFPSHFPSACEWLGTVQQQQHYVYSPGLCPGGYASATTSIDESATATTTATCCPSGYALSTVRPNVGETFWGDPVTCTSIGSSLVVDETTKTFAPDVLTLYAPTVVVAWQNSDLARWKITLPSSTSTGSGSLSESSNAPNGGLSTGAKAGIGVGCAVVAIIALAGLLLYFRRRSQKRRRDAIETISIAPKEEQTLPVGKEKKKGKSTELGNEAALQEMTSDGTRLEADDKGVRAELP</sequence>
<name>A0ACC2IQ42_9PLEO</name>
<proteinExistence type="predicted"/>
<comment type="caution">
    <text evidence="1">The sequence shown here is derived from an EMBL/GenBank/DDBJ whole genome shotgun (WGS) entry which is preliminary data.</text>
</comment>
<dbReference type="EMBL" id="JAPHNI010000061">
    <property type="protein sequence ID" value="KAJ8117227.1"/>
    <property type="molecule type" value="Genomic_DNA"/>
</dbReference>
<keyword evidence="2" id="KW-1185">Reference proteome</keyword>
<dbReference type="Proteomes" id="UP001153331">
    <property type="component" value="Unassembled WGS sequence"/>
</dbReference>
<protein>
    <submittedName>
        <fullName evidence="1">Uncharacterized protein</fullName>
    </submittedName>
</protein>
<gene>
    <name evidence="1" type="ORF">OPT61_g1517</name>
</gene>
<accession>A0ACC2IQ42</accession>
<evidence type="ECO:0000313" key="1">
    <source>
        <dbReference type="EMBL" id="KAJ8117227.1"/>
    </source>
</evidence>
<organism evidence="1 2">
    <name type="scientific">Boeremia exigua</name>
    <dbReference type="NCBI Taxonomy" id="749465"/>
    <lineage>
        <taxon>Eukaryota</taxon>
        <taxon>Fungi</taxon>
        <taxon>Dikarya</taxon>
        <taxon>Ascomycota</taxon>
        <taxon>Pezizomycotina</taxon>
        <taxon>Dothideomycetes</taxon>
        <taxon>Pleosporomycetidae</taxon>
        <taxon>Pleosporales</taxon>
        <taxon>Pleosporineae</taxon>
        <taxon>Didymellaceae</taxon>
        <taxon>Boeremia</taxon>
    </lineage>
</organism>
<evidence type="ECO:0000313" key="2">
    <source>
        <dbReference type="Proteomes" id="UP001153331"/>
    </source>
</evidence>
<reference evidence="1" key="1">
    <citation type="submission" date="2022-11" db="EMBL/GenBank/DDBJ databases">
        <title>Genome Sequence of Boeremia exigua.</title>
        <authorList>
            <person name="Buettner E."/>
        </authorList>
    </citation>
    <scope>NUCLEOTIDE SEQUENCE</scope>
    <source>
        <strain evidence="1">CU02</strain>
    </source>
</reference>